<keyword evidence="4" id="KW-1185">Reference proteome</keyword>
<dbReference type="STRING" id="35622.SAMN04489764_2520"/>
<dbReference type="RefSeq" id="WP_242659254.1">
    <property type="nucleotide sequence ID" value="NZ_FNKK01000002.1"/>
</dbReference>
<dbReference type="PANTHER" id="PTHR36933">
    <property type="entry name" value="SLL0788 PROTEIN"/>
    <property type="match status" value="1"/>
</dbReference>
<feature type="region of interest" description="Disordered" evidence="1">
    <location>
        <begin position="24"/>
        <end position="60"/>
    </location>
</feature>
<reference evidence="3 4" key="1">
    <citation type="submission" date="2016-10" db="EMBL/GenBank/DDBJ databases">
        <authorList>
            <person name="de Groot N.N."/>
        </authorList>
    </citation>
    <scope>NUCLEOTIDE SEQUENCE [LARGE SCALE GENOMIC DNA]</scope>
    <source>
        <strain evidence="3 4">DSM 43794</strain>
    </source>
</reference>
<proteinExistence type="predicted"/>
<dbReference type="PROSITE" id="PS51257">
    <property type="entry name" value="PROKAR_LIPOPROTEIN"/>
    <property type="match status" value="1"/>
</dbReference>
<protein>
    <submittedName>
        <fullName evidence="3">Uncharacterized conserved protein, DUF305 family</fullName>
    </submittedName>
</protein>
<evidence type="ECO:0000256" key="1">
    <source>
        <dbReference type="SAM" id="MobiDB-lite"/>
    </source>
</evidence>
<feature type="domain" description="DUF305" evidence="2">
    <location>
        <begin position="64"/>
        <end position="204"/>
    </location>
</feature>
<name>A0A1H1EKD5_9ACTN</name>
<organism evidence="3 4">
    <name type="scientific">Thermostaphylospora chromogena</name>
    <dbReference type="NCBI Taxonomy" id="35622"/>
    <lineage>
        <taxon>Bacteria</taxon>
        <taxon>Bacillati</taxon>
        <taxon>Actinomycetota</taxon>
        <taxon>Actinomycetes</taxon>
        <taxon>Streptosporangiales</taxon>
        <taxon>Thermomonosporaceae</taxon>
        <taxon>Thermostaphylospora</taxon>
    </lineage>
</organism>
<dbReference type="InterPro" id="IPR005183">
    <property type="entry name" value="DUF305_CopM-like"/>
</dbReference>
<gene>
    <name evidence="3" type="ORF">SAMN04489764_2520</name>
</gene>
<evidence type="ECO:0000313" key="4">
    <source>
        <dbReference type="Proteomes" id="UP000217103"/>
    </source>
</evidence>
<evidence type="ECO:0000259" key="2">
    <source>
        <dbReference type="Pfam" id="PF03713"/>
    </source>
</evidence>
<dbReference type="AlphaFoldDB" id="A0A1H1EKD5"/>
<dbReference type="InterPro" id="IPR012347">
    <property type="entry name" value="Ferritin-like"/>
</dbReference>
<evidence type="ECO:0000313" key="3">
    <source>
        <dbReference type="EMBL" id="SDQ89202.1"/>
    </source>
</evidence>
<dbReference type="Proteomes" id="UP000217103">
    <property type="component" value="Unassembled WGS sequence"/>
</dbReference>
<dbReference type="Gene3D" id="1.20.1260.10">
    <property type="match status" value="1"/>
</dbReference>
<accession>A0A1H1EKD5</accession>
<dbReference type="Pfam" id="PF03713">
    <property type="entry name" value="DUF305"/>
    <property type="match status" value="1"/>
</dbReference>
<dbReference type="PANTHER" id="PTHR36933:SF1">
    <property type="entry name" value="SLL0788 PROTEIN"/>
    <property type="match status" value="1"/>
</dbReference>
<sequence>MRTLLAIGLGVAALATGCTSPAEVTAARPSGPVIAPGKPGEPAKTLSPDEAATAVPSPTANASDVRFMQDMIIHHRQAIDMALLAPSRARSAELKRFAARIKDAQAPEIAAMTAWLREQGQRVPDHHAGHRGMPGMATPEQLSALRAATGAEFDRLFVELMTAHHRGAIVMARQVLAEGSHVRVRELAEEIAITQGVEIDRLRRIGV</sequence>
<dbReference type="EMBL" id="FNKK01000002">
    <property type="protein sequence ID" value="SDQ89202.1"/>
    <property type="molecule type" value="Genomic_DNA"/>
</dbReference>